<dbReference type="RefSeq" id="WP_087914928.1">
    <property type="nucleotide sequence ID" value="NZ_CP021780.1"/>
</dbReference>
<dbReference type="Proteomes" id="UP000249890">
    <property type="component" value="Chromosome"/>
</dbReference>
<dbReference type="GO" id="GO:0004519">
    <property type="term" value="F:endonuclease activity"/>
    <property type="evidence" value="ECO:0007669"/>
    <property type="project" value="UniProtKB-KW"/>
</dbReference>
<organism evidence="1 2">
    <name type="scientific">Paenibacillus donghaensis</name>
    <dbReference type="NCBI Taxonomy" id="414771"/>
    <lineage>
        <taxon>Bacteria</taxon>
        <taxon>Bacillati</taxon>
        <taxon>Bacillota</taxon>
        <taxon>Bacilli</taxon>
        <taxon>Bacillales</taxon>
        <taxon>Paenibacillaceae</taxon>
        <taxon>Paenibacillus</taxon>
    </lineage>
</organism>
<dbReference type="OrthoDB" id="2662325at2"/>
<name>A0A2Z2KJ22_9BACL</name>
<reference evidence="1 2" key="1">
    <citation type="submission" date="2017-06" db="EMBL/GenBank/DDBJ databases">
        <title>Complete genome sequence of Paenibacillus donghaensis KCTC 13049T isolated from East Sea sediment, South Korea.</title>
        <authorList>
            <person name="Jung B.K."/>
            <person name="Hong S.-J."/>
            <person name="Shin J.-H."/>
        </authorList>
    </citation>
    <scope>NUCLEOTIDE SEQUENCE [LARGE SCALE GENOMIC DNA]</scope>
    <source>
        <strain evidence="1 2">KCTC 13049</strain>
    </source>
</reference>
<sequence>MEEHQAYWKPPKTVKEKKTYNSLRSNKPKVKKEVPEWKKDILAHHKPGQSSKDRCDFDKDVLAELIAEQGETCPCCKTAASNTTHHVWPRGRKGRGVKTNGLRVCWPCHDKIQITDELLQYWISIYREKYGDHFWFDEKDWEEFNHKQNAQREKEREKQERQNQIKPVVDLLTAAAGRNLKSNELRLLQSFEDRDMAVFASMMADALGRPVEPALVYSYGERFED</sequence>
<keyword evidence="2" id="KW-1185">Reference proteome</keyword>
<dbReference type="CDD" id="cd00085">
    <property type="entry name" value="HNHc"/>
    <property type="match status" value="1"/>
</dbReference>
<evidence type="ECO:0000313" key="1">
    <source>
        <dbReference type="EMBL" id="ASA20912.1"/>
    </source>
</evidence>
<proteinExistence type="predicted"/>
<gene>
    <name evidence="1" type="ORF">B9T62_09020</name>
</gene>
<keyword evidence="1" id="KW-0378">Hydrolase</keyword>
<dbReference type="KEGG" id="pdh:B9T62_09020"/>
<evidence type="ECO:0000313" key="2">
    <source>
        <dbReference type="Proteomes" id="UP000249890"/>
    </source>
</evidence>
<dbReference type="AlphaFoldDB" id="A0A2Z2KJ22"/>
<protein>
    <submittedName>
        <fullName evidence="1">HNH endonuclease</fullName>
    </submittedName>
</protein>
<dbReference type="EMBL" id="CP021780">
    <property type="protein sequence ID" value="ASA20912.1"/>
    <property type="molecule type" value="Genomic_DNA"/>
</dbReference>
<keyword evidence="1" id="KW-0540">Nuclease</keyword>
<keyword evidence="1" id="KW-0255">Endonuclease</keyword>
<accession>A0A2Z2KJ22</accession>
<dbReference type="InterPro" id="IPR003615">
    <property type="entry name" value="HNH_nuc"/>
</dbReference>